<gene>
    <name evidence="3" type="ORF">GCM10023081_25060</name>
</gene>
<accession>A0ABP7CEU4</accession>
<feature type="domain" description="DUF8185" evidence="2">
    <location>
        <begin position="113"/>
        <end position="234"/>
    </location>
</feature>
<dbReference type="RefSeq" id="WP_345151180.1">
    <property type="nucleotide sequence ID" value="NZ_BAABEO010000017.1"/>
</dbReference>
<evidence type="ECO:0000313" key="4">
    <source>
        <dbReference type="Proteomes" id="UP001500752"/>
    </source>
</evidence>
<dbReference type="Proteomes" id="UP001500752">
    <property type="component" value="Unassembled WGS sequence"/>
</dbReference>
<dbReference type="Pfam" id="PF26035">
    <property type="entry name" value="DUF8010"/>
    <property type="match status" value="1"/>
</dbReference>
<dbReference type="Pfam" id="PF26572">
    <property type="entry name" value="DUF8185"/>
    <property type="match status" value="1"/>
</dbReference>
<proteinExistence type="predicted"/>
<dbReference type="InterPro" id="IPR058323">
    <property type="entry name" value="DUF8010"/>
</dbReference>
<feature type="domain" description="DUF8010" evidence="1">
    <location>
        <begin position="1"/>
        <end position="100"/>
    </location>
</feature>
<sequence>MHPDQLTLADAESVTDLHTFLTRARAIEDGSARLEAAGTALGVYVPVLYPEALGAPVPTILGLRVARLAEPADLAAVYGLGALTDRLARLAGASTDLSLPPAEAFAPWAGVAPPRRGWERIAEYDDATLRSVAEDGMRAVAGALPENAGKPVLATVRSRIWSTPAALVAAAADPAGPRSGPAAELPGLAVELPAGAAFAAQALGFLAPQGTSALFRAGRWLRLSSAHGHVLVRLAPSTGSKTAEPVLAFS</sequence>
<keyword evidence="4" id="KW-1185">Reference proteome</keyword>
<organism evidence="3 4">
    <name type="scientific">Arthrobacter ginkgonis</name>
    <dbReference type="NCBI Taxonomy" id="1630594"/>
    <lineage>
        <taxon>Bacteria</taxon>
        <taxon>Bacillati</taxon>
        <taxon>Actinomycetota</taxon>
        <taxon>Actinomycetes</taxon>
        <taxon>Micrococcales</taxon>
        <taxon>Micrococcaceae</taxon>
        <taxon>Arthrobacter</taxon>
    </lineage>
</organism>
<reference evidence="4" key="1">
    <citation type="journal article" date="2019" name="Int. J. Syst. Evol. Microbiol.">
        <title>The Global Catalogue of Microorganisms (GCM) 10K type strain sequencing project: providing services to taxonomists for standard genome sequencing and annotation.</title>
        <authorList>
            <consortium name="The Broad Institute Genomics Platform"/>
            <consortium name="The Broad Institute Genome Sequencing Center for Infectious Disease"/>
            <person name="Wu L."/>
            <person name="Ma J."/>
        </authorList>
    </citation>
    <scope>NUCLEOTIDE SEQUENCE [LARGE SCALE GENOMIC DNA]</scope>
    <source>
        <strain evidence="4">JCM 30742</strain>
    </source>
</reference>
<name>A0ABP7CEU4_9MICC</name>
<protein>
    <submittedName>
        <fullName evidence="3">Uncharacterized protein</fullName>
    </submittedName>
</protein>
<evidence type="ECO:0000259" key="1">
    <source>
        <dbReference type="Pfam" id="PF26035"/>
    </source>
</evidence>
<evidence type="ECO:0000313" key="3">
    <source>
        <dbReference type="EMBL" id="GAA3686755.1"/>
    </source>
</evidence>
<dbReference type="EMBL" id="BAABEO010000017">
    <property type="protein sequence ID" value="GAA3686755.1"/>
    <property type="molecule type" value="Genomic_DNA"/>
</dbReference>
<comment type="caution">
    <text evidence="3">The sequence shown here is derived from an EMBL/GenBank/DDBJ whole genome shotgun (WGS) entry which is preliminary data.</text>
</comment>
<evidence type="ECO:0000259" key="2">
    <source>
        <dbReference type="Pfam" id="PF26572"/>
    </source>
</evidence>
<dbReference type="InterPro" id="IPR058498">
    <property type="entry name" value="DUF8185"/>
</dbReference>